<dbReference type="EMBL" id="CP047901">
    <property type="protein sequence ID" value="QHO63684.1"/>
    <property type="molecule type" value="Genomic_DNA"/>
</dbReference>
<dbReference type="Pfam" id="PF13399">
    <property type="entry name" value="LytR_C"/>
    <property type="match status" value="1"/>
</dbReference>
<dbReference type="Proteomes" id="UP000463983">
    <property type="component" value="Chromosome"/>
</dbReference>
<keyword evidence="3" id="KW-1185">Reference proteome</keyword>
<reference evidence="3" key="1">
    <citation type="journal article" date="2020" name="Microorganisms">
        <title>Complete Genome of a Member of a New Bacterial Lineage in the Microgenomates Group Reveals an Unusual Nucleotide Composition Disparity Between Two Strands of DNA and Limited Metabolic Potential.</title>
        <authorList>
            <person name="Kadnikov V.V."/>
            <person name="Mardanov A.V."/>
            <person name="Beletsky A.V."/>
            <person name="Karnachuk O.V."/>
            <person name="Ravin N.V."/>
        </authorList>
    </citation>
    <scope>NUCLEOTIDE SEQUENCE [LARGE SCALE GENOMIC DNA]</scope>
</reference>
<proteinExistence type="predicted"/>
<evidence type="ECO:0000259" key="1">
    <source>
        <dbReference type="Pfam" id="PF13399"/>
    </source>
</evidence>
<organism evidence="2 3">
    <name type="scientific">Candidatus Chazhemtobacterium aquaticus</name>
    <dbReference type="NCBI Taxonomy" id="2715735"/>
    <lineage>
        <taxon>Bacteria</taxon>
        <taxon>Candidatus Chazhemtobacteraceae</taxon>
        <taxon>Candidatus Chazhemtobacterium</taxon>
    </lineage>
</organism>
<dbReference type="KEGG" id="caqa:MICH65_0703"/>
<dbReference type="InterPro" id="IPR027381">
    <property type="entry name" value="LytR/CpsA/Psr_C"/>
</dbReference>
<gene>
    <name evidence="2" type="ORF">MICH65_0703</name>
</gene>
<feature type="domain" description="LytR/CpsA/Psr regulator C-terminal" evidence="1">
    <location>
        <begin position="194"/>
        <end position="274"/>
    </location>
</feature>
<protein>
    <recommendedName>
        <fullName evidence="1">LytR/CpsA/Psr regulator C-terminal domain-containing protein</fullName>
    </recommendedName>
</protein>
<sequence length="279" mass="31352">MATVLILSILVFGWLVFEKGRSKWGENRFYITAVVEDEWIRVVGVNSRAKRAVEVVIPGEVMVPLVGTQGELKVKSLWRFGESEGRPEEMVRRSLESWMGVKIDAVWRGDAAFEWSRVWSGMAESKWDSFSTVKAWNELRDDQRESLRIPSRLTSMKVTPDGQTEVRVDKGGLWAWMEGLWASPAILAESLSFEVINASGEPGMARLVEQMIKSAGGVVVLVDTAEVEDGLCWYESGGESESVSIDWLERQMGCGERTGNRVGGDVRVVIGKEWAERYR</sequence>
<name>A0A857N6P2_9BACT</name>
<accession>A0A857N6P2</accession>
<dbReference type="AlphaFoldDB" id="A0A857N6P2"/>
<evidence type="ECO:0000313" key="2">
    <source>
        <dbReference type="EMBL" id="QHO63684.1"/>
    </source>
</evidence>
<evidence type="ECO:0000313" key="3">
    <source>
        <dbReference type="Proteomes" id="UP000463983"/>
    </source>
</evidence>